<feature type="compositionally biased region" description="Low complexity" evidence="1">
    <location>
        <begin position="87"/>
        <end position="101"/>
    </location>
</feature>
<dbReference type="EMBL" id="BLXT01002711">
    <property type="protein sequence ID" value="GFN96968.1"/>
    <property type="molecule type" value="Genomic_DNA"/>
</dbReference>
<organism evidence="2 3">
    <name type="scientific">Plakobranchus ocellatus</name>
    <dbReference type="NCBI Taxonomy" id="259542"/>
    <lineage>
        <taxon>Eukaryota</taxon>
        <taxon>Metazoa</taxon>
        <taxon>Spiralia</taxon>
        <taxon>Lophotrochozoa</taxon>
        <taxon>Mollusca</taxon>
        <taxon>Gastropoda</taxon>
        <taxon>Heterobranchia</taxon>
        <taxon>Euthyneura</taxon>
        <taxon>Panpulmonata</taxon>
        <taxon>Sacoglossa</taxon>
        <taxon>Placobranchoidea</taxon>
        <taxon>Plakobranchidae</taxon>
        <taxon>Plakobranchus</taxon>
    </lineage>
</organism>
<evidence type="ECO:0000313" key="3">
    <source>
        <dbReference type="Proteomes" id="UP000735302"/>
    </source>
</evidence>
<dbReference type="Proteomes" id="UP000735302">
    <property type="component" value="Unassembled WGS sequence"/>
</dbReference>
<dbReference type="AlphaFoldDB" id="A0AAV3ZSV9"/>
<sequence>MGQIDPTLYSVKVKRPVAGRVKAAEALLTKVAPVINDASCAPLAQVDNSAPDTPPGQEVNTDACAPSASVKNAALYVPGAPANNAATNAPLAPNNNKADAPSPVAPTTNEVVMRGRRRKPNPSSWKHNVIASKRLRGEEYIGHRGKTHCAASEGPTCNCNKKCFQKTKLHELYVEKCASKAIEPVSSRMFSEIFVTKKNVHFGQPNLDTCKTCEKLEMDSRANPSDGNINRERELHLRKAEAGQEIPVMKNDFEASKANNGQWTIAFDFQQTLPTPHINILLETVMDLQSGHS</sequence>
<name>A0AAV3ZSV9_9GAST</name>
<reference evidence="2 3" key="1">
    <citation type="journal article" date="2021" name="Elife">
        <title>Chloroplast acquisition without the gene transfer in kleptoplastic sea slugs, Plakobranchus ocellatus.</title>
        <authorList>
            <person name="Maeda T."/>
            <person name="Takahashi S."/>
            <person name="Yoshida T."/>
            <person name="Shimamura S."/>
            <person name="Takaki Y."/>
            <person name="Nagai Y."/>
            <person name="Toyoda A."/>
            <person name="Suzuki Y."/>
            <person name="Arimoto A."/>
            <person name="Ishii H."/>
            <person name="Satoh N."/>
            <person name="Nishiyama T."/>
            <person name="Hasebe M."/>
            <person name="Maruyama T."/>
            <person name="Minagawa J."/>
            <person name="Obokata J."/>
            <person name="Shigenobu S."/>
        </authorList>
    </citation>
    <scope>NUCLEOTIDE SEQUENCE [LARGE SCALE GENOMIC DNA]</scope>
</reference>
<feature type="region of interest" description="Disordered" evidence="1">
    <location>
        <begin position="87"/>
        <end position="125"/>
    </location>
</feature>
<comment type="caution">
    <text evidence="2">The sequence shown here is derived from an EMBL/GenBank/DDBJ whole genome shotgun (WGS) entry which is preliminary data.</text>
</comment>
<gene>
    <name evidence="2" type="ORF">PoB_002347400</name>
</gene>
<protein>
    <submittedName>
        <fullName evidence="2">Uncharacterized protein</fullName>
    </submittedName>
</protein>
<evidence type="ECO:0000313" key="2">
    <source>
        <dbReference type="EMBL" id="GFN96968.1"/>
    </source>
</evidence>
<evidence type="ECO:0000256" key="1">
    <source>
        <dbReference type="SAM" id="MobiDB-lite"/>
    </source>
</evidence>
<keyword evidence="3" id="KW-1185">Reference proteome</keyword>
<accession>A0AAV3ZSV9</accession>
<proteinExistence type="predicted"/>